<dbReference type="CDD" id="cd00202">
    <property type="entry name" value="ZnF_GATA"/>
    <property type="match status" value="1"/>
</dbReference>
<keyword evidence="1" id="KW-0479">Metal-binding</keyword>
<protein>
    <recommendedName>
        <fullName evidence="8">GATA-type domain-containing protein</fullName>
    </recommendedName>
</protein>
<keyword evidence="3" id="KW-0862">Zinc</keyword>
<evidence type="ECO:0000256" key="7">
    <source>
        <dbReference type="SAM" id="MobiDB-lite"/>
    </source>
</evidence>
<evidence type="ECO:0000256" key="1">
    <source>
        <dbReference type="ARBA" id="ARBA00022723"/>
    </source>
</evidence>
<dbReference type="InterPro" id="IPR000679">
    <property type="entry name" value="Znf_GATA"/>
</dbReference>
<name>A0ABR3W832_9PEZI</name>
<dbReference type="SMART" id="SM00401">
    <property type="entry name" value="ZnF_GATA"/>
    <property type="match status" value="1"/>
</dbReference>
<evidence type="ECO:0000259" key="8">
    <source>
        <dbReference type="PROSITE" id="PS50114"/>
    </source>
</evidence>
<keyword evidence="4" id="KW-0805">Transcription regulation</keyword>
<evidence type="ECO:0000256" key="5">
    <source>
        <dbReference type="ARBA" id="ARBA00023163"/>
    </source>
</evidence>
<sequence length="460" mass="50519">MEAGDSAIRQGAVNPARNPEYRETRPRTLFDRPHREGAAMATTALISPTTPYHPHTAFSSFASQAPTSSMPGLISPVESRRTSDEPESAAHRLPSIQEVISGTKPPGYAGPVSSAPSVGLPSPFSTVAPPRQLSDVPQERRASPRSLQHTSYPPRPGPSSTFSDPIRPALNRPLGPSPQSANLYLSQQPSPTTRTDQESDRRQLPDGPQFSGSYGHHPSLPVSGLYPQPGQLPPGQLPLPGYPISPRHAGPPSLPSPFEPQRPPLYGEDDSATKGSKYEATLNRAFEVWSYSEALHRISASSRTIFSFAEAFDAAAREQHGAQPIPSRLPTEDEVTRMLDNVYMIKKCLEDVRGMVQQSKVNNERARETASDRTEDEKTVMYSEAMKKAYGVGEVKKRRGRSAPPGRCHSCNRIDTPEWRRGPDGARTLCNACGLHYAKLERKRQMEQRSIRPKPADERS</sequence>
<feature type="compositionally biased region" description="Pro residues" evidence="7">
    <location>
        <begin position="230"/>
        <end position="243"/>
    </location>
</feature>
<evidence type="ECO:0000256" key="2">
    <source>
        <dbReference type="ARBA" id="ARBA00022771"/>
    </source>
</evidence>
<dbReference type="Pfam" id="PF00320">
    <property type="entry name" value="GATA"/>
    <property type="match status" value="1"/>
</dbReference>
<feature type="compositionally biased region" description="Basic and acidic residues" evidence="7">
    <location>
        <begin position="195"/>
        <end position="204"/>
    </location>
</feature>
<evidence type="ECO:0000313" key="9">
    <source>
        <dbReference type="EMBL" id="KAL1855647.1"/>
    </source>
</evidence>
<dbReference type="Proteomes" id="UP001586593">
    <property type="component" value="Unassembled WGS sequence"/>
</dbReference>
<feature type="compositionally biased region" description="Basic and acidic residues" evidence="7">
    <location>
        <begin position="362"/>
        <end position="379"/>
    </location>
</feature>
<feature type="region of interest" description="Disordered" evidence="7">
    <location>
        <begin position="360"/>
        <end position="379"/>
    </location>
</feature>
<dbReference type="PANTHER" id="PTHR47172">
    <property type="entry name" value="OS01G0976800 PROTEIN"/>
    <property type="match status" value="1"/>
</dbReference>
<accession>A0ABR3W832</accession>
<keyword evidence="5" id="KW-0804">Transcription</keyword>
<dbReference type="SUPFAM" id="SSF57716">
    <property type="entry name" value="Glucocorticoid receptor-like (DNA-binding domain)"/>
    <property type="match status" value="1"/>
</dbReference>
<dbReference type="PANTHER" id="PTHR47172:SF24">
    <property type="entry name" value="GATA ZINC FINGER DOMAIN-CONTAINING PROTEIN 14-RELATED"/>
    <property type="match status" value="1"/>
</dbReference>
<dbReference type="PROSITE" id="PS00344">
    <property type="entry name" value="GATA_ZN_FINGER_1"/>
    <property type="match status" value="1"/>
</dbReference>
<dbReference type="PROSITE" id="PS50114">
    <property type="entry name" value="GATA_ZN_FINGER_2"/>
    <property type="match status" value="1"/>
</dbReference>
<keyword evidence="2 6" id="KW-0863">Zinc-finger</keyword>
<feature type="compositionally biased region" description="Polar residues" evidence="7">
    <location>
        <begin position="177"/>
        <end position="194"/>
    </location>
</feature>
<dbReference type="EMBL" id="JAZHXJ010000625">
    <property type="protein sequence ID" value="KAL1855647.1"/>
    <property type="molecule type" value="Genomic_DNA"/>
</dbReference>
<gene>
    <name evidence="9" type="ORF">VTK73DRAFT_8536</name>
</gene>
<dbReference type="Gene3D" id="3.30.50.10">
    <property type="entry name" value="Erythroid Transcription Factor GATA-1, subunit A"/>
    <property type="match status" value="1"/>
</dbReference>
<feature type="compositionally biased region" description="Polar residues" evidence="7">
    <location>
        <begin position="57"/>
        <end position="70"/>
    </location>
</feature>
<feature type="compositionally biased region" description="Basic and acidic residues" evidence="7">
    <location>
        <begin position="78"/>
        <end position="90"/>
    </location>
</feature>
<proteinExistence type="predicted"/>
<feature type="region of interest" description="Disordered" evidence="7">
    <location>
        <begin position="1"/>
        <end position="273"/>
    </location>
</feature>
<comment type="caution">
    <text evidence="9">The sequence shown here is derived from an EMBL/GenBank/DDBJ whole genome shotgun (WGS) entry which is preliminary data.</text>
</comment>
<feature type="compositionally biased region" description="Pro residues" evidence="7">
    <location>
        <begin position="252"/>
        <end position="263"/>
    </location>
</feature>
<evidence type="ECO:0000256" key="6">
    <source>
        <dbReference type="PROSITE-ProRule" id="PRU00094"/>
    </source>
</evidence>
<keyword evidence="10" id="KW-1185">Reference proteome</keyword>
<evidence type="ECO:0000256" key="3">
    <source>
        <dbReference type="ARBA" id="ARBA00022833"/>
    </source>
</evidence>
<evidence type="ECO:0000313" key="10">
    <source>
        <dbReference type="Proteomes" id="UP001586593"/>
    </source>
</evidence>
<reference evidence="9 10" key="1">
    <citation type="journal article" date="2024" name="Commun. Biol.">
        <title>Comparative genomic analysis of thermophilic fungi reveals convergent evolutionary adaptations and gene losses.</title>
        <authorList>
            <person name="Steindorff A.S."/>
            <person name="Aguilar-Pontes M.V."/>
            <person name="Robinson A.J."/>
            <person name="Andreopoulos B."/>
            <person name="LaButti K."/>
            <person name="Kuo A."/>
            <person name="Mondo S."/>
            <person name="Riley R."/>
            <person name="Otillar R."/>
            <person name="Haridas S."/>
            <person name="Lipzen A."/>
            <person name="Grimwood J."/>
            <person name="Schmutz J."/>
            <person name="Clum A."/>
            <person name="Reid I.D."/>
            <person name="Moisan M.C."/>
            <person name="Butler G."/>
            <person name="Nguyen T.T.M."/>
            <person name="Dewar K."/>
            <person name="Conant G."/>
            <person name="Drula E."/>
            <person name="Henrissat B."/>
            <person name="Hansel C."/>
            <person name="Singer S."/>
            <person name="Hutchinson M.I."/>
            <person name="de Vries R.P."/>
            <person name="Natvig D.O."/>
            <person name="Powell A.J."/>
            <person name="Tsang A."/>
            <person name="Grigoriev I.V."/>
        </authorList>
    </citation>
    <scope>NUCLEOTIDE SEQUENCE [LARGE SCALE GENOMIC DNA]</scope>
    <source>
        <strain evidence="9 10">ATCC 24622</strain>
    </source>
</reference>
<evidence type="ECO:0000256" key="4">
    <source>
        <dbReference type="ARBA" id="ARBA00023015"/>
    </source>
</evidence>
<feature type="domain" description="GATA-type" evidence="8">
    <location>
        <begin position="402"/>
        <end position="459"/>
    </location>
</feature>
<feature type="compositionally biased region" description="Basic and acidic residues" evidence="7">
    <location>
        <begin position="19"/>
        <end position="37"/>
    </location>
</feature>
<organism evidence="9 10">
    <name type="scientific">Phialemonium thermophilum</name>
    <dbReference type="NCBI Taxonomy" id="223376"/>
    <lineage>
        <taxon>Eukaryota</taxon>
        <taxon>Fungi</taxon>
        <taxon>Dikarya</taxon>
        <taxon>Ascomycota</taxon>
        <taxon>Pezizomycotina</taxon>
        <taxon>Sordariomycetes</taxon>
        <taxon>Sordariomycetidae</taxon>
        <taxon>Cephalothecales</taxon>
        <taxon>Cephalothecaceae</taxon>
        <taxon>Phialemonium</taxon>
    </lineage>
</organism>
<dbReference type="InterPro" id="IPR013088">
    <property type="entry name" value="Znf_NHR/GATA"/>
</dbReference>